<accession>A0A2A5WWA4</accession>
<feature type="domain" description="Beta-lactamase-related" evidence="2">
    <location>
        <begin position="2"/>
        <end position="89"/>
    </location>
</feature>
<sequence length="239" mass="26507">MLATADDMSRFLMFQLGRGPGILSEESLRMTHALQFSRIGHWPGMALGWVDERRTGRRMLEHSGGTPSYMAIFPDHDVGVFIALNRRDSGARIGMLIELWNRFLPAVASEALKDVSADPGRPLADYAGDYRNSNFPMGDMQKVPGYLGLYYDLVAVKPVAAGLLIDGRVYRLVGEDQFRREGTDLIERFDFSGPVLALLKGRFSYDRVVRYERPAIIGSFLVGLIVLSLYAGGRGVSGL</sequence>
<dbReference type="InterPro" id="IPR001466">
    <property type="entry name" value="Beta-lactam-related"/>
</dbReference>
<comment type="caution">
    <text evidence="3">The sequence shown here is derived from an EMBL/GenBank/DDBJ whole genome shotgun (WGS) entry which is preliminary data.</text>
</comment>
<keyword evidence="1" id="KW-0472">Membrane</keyword>
<keyword evidence="1" id="KW-1133">Transmembrane helix</keyword>
<organism evidence="3 4">
    <name type="scientific">OM182 bacterium MED-G24</name>
    <dbReference type="NCBI Taxonomy" id="1986255"/>
    <lineage>
        <taxon>Bacteria</taxon>
        <taxon>Pseudomonadati</taxon>
        <taxon>Pseudomonadota</taxon>
        <taxon>Gammaproteobacteria</taxon>
        <taxon>OMG group</taxon>
        <taxon>OM182 clade</taxon>
    </lineage>
</organism>
<evidence type="ECO:0000313" key="3">
    <source>
        <dbReference type="EMBL" id="PDH40815.1"/>
    </source>
</evidence>
<proteinExistence type="predicted"/>
<dbReference type="SUPFAM" id="SSF56601">
    <property type="entry name" value="beta-lactamase/transpeptidase-like"/>
    <property type="match status" value="1"/>
</dbReference>
<protein>
    <recommendedName>
        <fullName evidence="2">Beta-lactamase-related domain-containing protein</fullName>
    </recommendedName>
</protein>
<dbReference type="AlphaFoldDB" id="A0A2A5WWA4"/>
<gene>
    <name evidence="3" type="ORF">CNE99_02650</name>
</gene>
<evidence type="ECO:0000259" key="2">
    <source>
        <dbReference type="Pfam" id="PF00144"/>
    </source>
</evidence>
<name>A0A2A5WWA4_9GAMM</name>
<evidence type="ECO:0000256" key="1">
    <source>
        <dbReference type="SAM" id="Phobius"/>
    </source>
</evidence>
<dbReference type="InterPro" id="IPR012338">
    <property type="entry name" value="Beta-lactam/transpept-like"/>
</dbReference>
<feature type="transmembrane region" description="Helical" evidence="1">
    <location>
        <begin position="215"/>
        <end position="233"/>
    </location>
</feature>
<reference evidence="3 4" key="1">
    <citation type="submission" date="2017-08" db="EMBL/GenBank/DDBJ databases">
        <title>Fine stratification of microbial communities through a metagenomic profile of the photic zone.</title>
        <authorList>
            <person name="Haro-Moreno J.M."/>
            <person name="Lopez-Perez M."/>
            <person name="De La Torre J."/>
            <person name="Picazo A."/>
            <person name="Camacho A."/>
            <person name="Rodriguez-Valera F."/>
        </authorList>
    </citation>
    <scope>NUCLEOTIDE SEQUENCE [LARGE SCALE GENOMIC DNA]</scope>
    <source>
        <strain evidence="3">MED-G24</strain>
    </source>
</reference>
<dbReference type="EMBL" id="NTKD01000008">
    <property type="protein sequence ID" value="PDH40815.1"/>
    <property type="molecule type" value="Genomic_DNA"/>
</dbReference>
<dbReference type="Pfam" id="PF00144">
    <property type="entry name" value="Beta-lactamase"/>
    <property type="match status" value="1"/>
</dbReference>
<evidence type="ECO:0000313" key="4">
    <source>
        <dbReference type="Proteomes" id="UP000219327"/>
    </source>
</evidence>
<dbReference type="Gene3D" id="3.40.710.10">
    <property type="entry name" value="DD-peptidase/beta-lactamase superfamily"/>
    <property type="match status" value="1"/>
</dbReference>
<keyword evidence="1" id="KW-0812">Transmembrane</keyword>
<dbReference type="Proteomes" id="UP000219327">
    <property type="component" value="Unassembled WGS sequence"/>
</dbReference>